<dbReference type="CDD" id="cd13688">
    <property type="entry name" value="PBP2_GltI_DEBP"/>
    <property type="match status" value="1"/>
</dbReference>
<dbReference type="GO" id="GO:0006865">
    <property type="term" value="P:amino acid transport"/>
    <property type="evidence" value="ECO:0007669"/>
    <property type="project" value="TreeGrafter"/>
</dbReference>
<dbReference type="EMBL" id="JAGSPM010000008">
    <property type="protein sequence ID" value="MBR7747590.1"/>
    <property type="molecule type" value="Genomic_DNA"/>
</dbReference>
<gene>
    <name evidence="6" type="ORF">KDM92_13455</name>
</gene>
<evidence type="ECO:0000259" key="5">
    <source>
        <dbReference type="SMART" id="SM00062"/>
    </source>
</evidence>
<evidence type="ECO:0000256" key="1">
    <source>
        <dbReference type="ARBA" id="ARBA00010333"/>
    </source>
</evidence>
<evidence type="ECO:0000256" key="4">
    <source>
        <dbReference type="SAM" id="SignalP"/>
    </source>
</evidence>
<dbReference type="SUPFAM" id="SSF53850">
    <property type="entry name" value="Periplasmic binding protein-like II"/>
    <property type="match status" value="1"/>
</dbReference>
<keyword evidence="7" id="KW-1185">Reference proteome</keyword>
<feature type="signal peptide" evidence="4">
    <location>
        <begin position="1"/>
        <end position="19"/>
    </location>
</feature>
<name>A0A941I462_9BURK</name>
<evidence type="ECO:0000256" key="2">
    <source>
        <dbReference type="ARBA" id="ARBA00022448"/>
    </source>
</evidence>
<comment type="similarity">
    <text evidence="1">Belongs to the bacterial solute-binding protein 3 family.</text>
</comment>
<dbReference type="GO" id="GO:0005576">
    <property type="term" value="C:extracellular region"/>
    <property type="evidence" value="ECO:0007669"/>
    <property type="project" value="TreeGrafter"/>
</dbReference>
<evidence type="ECO:0000313" key="7">
    <source>
        <dbReference type="Proteomes" id="UP000680158"/>
    </source>
</evidence>
<comment type="caution">
    <text evidence="6">The sequence shown here is derived from an EMBL/GenBank/DDBJ whole genome shotgun (WGS) entry which is preliminary data.</text>
</comment>
<keyword evidence="2" id="KW-0813">Transport</keyword>
<reference evidence="6 7" key="1">
    <citation type="submission" date="2021-04" db="EMBL/GenBank/DDBJ databases">
        <title>novel species isolated from subtropical streams in China.</title>
        <authorList>
            <person name="Lu H."/>
        </authorList>
    </citation>
    <scope>NUCLEOTIDE SEQUENCE [LARGE SCALE GENOMIC DNA]</scope>
    <source>
        <strain evidence="6 7">BYS107W</strain>
    </source>
</reference>
<feature type="chain" id="PRO_5036930295" evidence="4">
    <location>
        <begin position="20"/>
        <end position="292"/>
    </location>
</feature>
<dbReference type="PANTHER" id="PTHR30085">
    <property type="entry name" value="AMINO ACID ABC TRANSPORTER PERMEASE"/>
    <property type="match status" value="1"/>
</dbReference>
<sequence length="292" mass="32517">MFKCLCISFTLLFATQVHAADTLARIKERKTIVIAHREASIPISYLSEDSKPIGYAMDICSKVAERIKRDLKMPQLAISYLLVNPSNRLSAIQEGRADFECGTTANTAERRKQVAFSIPYFFSATRLLTPANSPIKNWTDLAQKRVVVVRGSLASSLLRQQPQLKLSELTIIEASTSRAAFEMLQEAQADAMVSEEVVLAGLRASAEDVSQWKILGNSIGIEAQTIMLAKDDPALKALIDKEIARMINEGELSKLYEKWFMQALPTTGINYALPMSFLLRDSLRFPSDKVLN</sequence>
<organism evidence="6 7">
    <name type="scientific">Undibacterium baiyunense</name>
    <dbReference type="NCBI Taxonomy" id="2828731"/>
    <lineage>
        <taxon>Bacteria</taxon>
        <taxon>Pseudomonadati</taxon>
        <taxon>Pseudomonadota</taxon>
        <taxon>Betaproteobacteria</taxon>
        <taxon>Burkholderiales</taxon>
        <taxon>Oxalobacteraceae</taxon>
        <taxon>Undibacterium</taxon>
    </lineage>
</organism>
<evidence type="ECO:0000313" key="6">
    <source>
        <dbReference type="EMBL" id="MBR7747590.1"/>
    </source>
</evidence>
<dbReference type="SMART" id="SM00062">
    <property type="entry name" value="PBPb"/>
    <property type="match status" value="1"/>
</dbReference>
<protein>
    <submittedName>
        <fullName evidence="6">Amino acid ABC transporter substrate-binding protein</fullName>
    </submittedName>
</protein>
<dbReference type="PANTHER" id="PTHR30085:SF2">
    <property type="entry name" value="GLUTAMATE_ASPARTATE IMPORT SOLUTE-BINDING PROTEIN"/>
    <property type="match status" value="1"/>
</dbReference>
<dbReference type="Gene3D" id="3.40.190.10">
    <property type="entry name" value="Periplasmic binding protein-like II"/>
    <property type="match status" value="2"/>
</dbReference>
<dbReference type="InterPro" id="IPR001638">
    <property type="entry name" value="Solute-binding_3/MltF_N"/>
</dbReference>
<dbReference type="AlphaFoldDB" id="A0A941I462"/>
<feature type="domain" description="Solute-binding protein family 3/N-terminal" evidence="5">
    <location>
        <begin position="31"/>
        <end position="263"/>
    </location>
</feature>
<dbReference type="RefSeq" id="WP_212684980.1">
    <property type="nucleotide sequence ID" value="NZ_JAGSPM010000008.1"/>
</dbReference>
<dbReference type="Pfam" id="PF00497">
    <property type="entry name" value="SBP_bac_3"/>
    <property type="match status" value="1"/>
</dbReference>
<dbReference type="InterPro" id="IPR051455">
    <property type="entry name" value="Bact_solute-bind_prot3"/>
</dbReference>
<accession>A0A941I462</accession>
<dbReference type="Proteomes" id="UP000680158">
    <property type="component" value="Unassembled WGS sequence"/>
</dbReference>
<keyword evidence="3 4" id="KW-0732">Signal</keyword>
<dbReference type="GO" id="GO:0030288">
    <property type="term" value="C:outer membrane-bounded periplasmic space"/>
    <property type="evidence" value="ECO:0007669"/>
    <property type="project" value="TreeGrafter"/>
</dbReference>
<evidence type="ECO:0000256" key="3">
    <source>
        <dbReference type="ARBA" id="ARBA00022729"/>
    </source>
</evidence>
<proteinExistence type="inferred from homology"/>